<gene>
    <name evidence="2" type="ORF">BS50DRAFT_582238</name>
</gene>
<dbReference type="AlphaFoldDB" id="A0A2T2PD22"/>
<feature type="region of interest" description="Disordered" evidence="1">
    <location>
        <begin position="13"/>
        <end position="47"/>
    </location>
</feature>
<proteinExistence type="predicted"/>
<dbReference type="Proteomes" id="UP000240883">
    <property type="component" value="Unassembled WGS sequence"/>
</dbReference>
<evidence type="ECO:0000256" key="1">
    <source>
        <dbReference type="SAM" id="MobiDB-lite"/>
    </source>
</evidence>
<protein>
    <submittedName>
        <fullName evidence="2">Uncharacterized protein</fullName>
    </submittedName>
</protein>
<accession>A0A2T2PD22</accession>
<evidence type="ECO:0000313" key="3">
    <source>
        <dbReference type="Proteomes" id="UP000240883"/>
    </source>
</evidence>
<keyword evidence="3" id="KW-1185">Reference proteome</keyword>
<feature type="compositionally biased region" description="Polar residues" evidence="1">
    <location>
        <begin position="37"/>
        <end position="46"/>
    </location>
</feature>
<sequence>MYLRRGAWWFSTLEPNNNNQDSGDEDDASSNEDGQETEPTAHSDQNIAMPHFPLVTDDDSPELISAVEFLRLGDTRTPSATDLEAFGAQFPQAKAAYDKFIDTINTTKRIVRDHSYQGRVAEHYSNFQGVSVQNAKEYGIGIFKSSLLRDLPEQMQQTRDDHLALEVQYKDLTNKEHAARCFNNEQAWKRVIVNIEKRLKLGMECIDGIEIIMTRARSEFAAAAENLPSDYRS</sequence>
<reference evidence="2 3" key="1">
    <citation type="journal article" date="2018" name="Front. Microbiol.">
        <title>Genome-Wide Analysis of Corynespora cassiicola Leaf Fall Disease Putative Effectors.</title>
        <authorList>
            <person name="Lopez D."/>
            <person name="Ribeiro S."/>
            <person name="Label P."/>
            <person name="Fumanal B."/>
            <person name="Venisse J.S."/>
            <person name="Kohler A."/>
            <person name="de Oliveira R.R."/>
            <person name="Labutti K."/>
            <person name="Lipzen A."/>
            <person name="Lail K."/>
            <person name="Bauer D."/>
            <person name="Ohm R.A."/>
            <person name="Barry K.W."/>
            <person name="Spatafora J."/>
            <person name="Grigoriev I.V."/>
            <person name="Martin F.M."/>
            <person name="Pujade-Renaud V."/>
        </authorList>
    </citation>
    <scope>NUCLEOTIDE SEQUENCE [LARGE SCALE GENOMIC DNA]</scope>
    <source>
        <strain evidence="2 3">Philippines</strain>
    </source>
</reference>
<dbReference type="EMBL" id="KZ678128">
    <property type="protein sequence ID" value="PSN75561.1"/>
    <property type="molecule type" value="Genomic_DNA"/>
</dbReference>
<organism evidence="2 3">
    <name type="scientific">Corynespora cassiicola Philippines</name>
    <dbReference type="NCBI Taxonomy" id="1448308"/>
    <lineage>
        <taxon>Eukaryota</taxon>
        <taxon>Fungi</taxon>
        <taxon>Dikarya</taxon>
        <taxon>Ascomycota</taxon>
        <taxon>Pezizomycotina</taxon>
        <taxon>Dothideomycetes</taxon>
        <taxon>Pleosporomycetidae</taxon>
        <taxon>Pleosporales</taxon>
        <taxon>Corynesporascaceae</taxon>
        <taxon>Corynespora</taxon>
    </lineage>
</organism>
<evidence type="ECO:0000313" key="2">
    <source>
        <dbReference type="EMBL" id="PSN75561.1"/>
    </source>
</evidence>
<name>A0A2T2PD22_CORCC</name>
<feature type="compositionally biased region" description="Acidic residues" evidence="1">
    <location>
        <begin position="22"/>
        <end position="36"/>
    </location>
</feature>